<dbReference type="InterPro" id="IPR007612">
    <property type="entry name" value="LOR"/>
</dbReference>
<comment type="caution">
    <text evidence="2">The sequence shown here is derived from an EMBL/GenBank/DDBJ whole genome shotgun (WGS) entry which is preliminary data.</text>
</comment>
<accession>A0ABT4U9P3</accession>
<dbReference type="InterPro" id="IPR038595">
    <property type="entry name" value="LOR_sf"/>
</dbReference>
<comment type="similarity">
    <text evidence="1">Belongs to the LOR family.</text>
</comment>
<sequence length="172" mass="19320">MKLLVRERVFDIGDDFWVTDENGDRAFWVDGKALRLRTTFELKDPEGRLLLTIREKKLAIRDTMRIERGGETVATVRRHLISPFRDRLSVDFEDGAEWQVTGDLLDKEYTIGDDGGPVAAISRKWFSLRDTYAVDVNTYRTDAGGDPALVVAVAVAVDAISEEQKTGKEGEG</sequence>
<dbReference type="InterPro" id="IPR025659">
    <property type="entry name" value="Tubby-like_C"/>
</dbReference>
<evidence type="ECO:0000313" key="3">
    <source>
        <dbReference type="Proteomes" id="UP001527866"/>
    </source>
</evidence>
<evidence type="ECO:0000313" key="2">
    <source>
        <dbReference type="EMBL" id="MDA2813110.1"/>
    </source>
</evidence>
<evidence type="ECO:0000256" key="1">
    <source>
        <dbReference type="ARBA" id="ARBA00005437"/>
    </source>
</evidence>
<proteinExistence type="inferred from homology"/>
<keyword evidence="3" id="KW-1185">Reference proteome</keyword>
<dbReference type="Pfam" id="PF04525">
    <property type="entry name" value="LOR"/>
    <property type="match status" value="1"/>
</dbReference>
<dbReference type="PANTHER" id="PTHR31087:SF161">
    <property type="entry name" value="TUBBY C 2 FAMILY PROTEIN"/>
    <property type="match status" value="1"/>
</dbReference>
<gene>
    <name evidence="2" type="ORF">O4J56_20860</name>
</gene>
<dbReference type="SUPFAM" id="SSF54518">
    <property type="entry name" value="Tubby C-terminal domain-like"/>
    <property type="match status" value="1"/>
</dbReference>
<organism evidence="2 3">
    <name type="scientific">Nocardiopsis endophytica</name>
    <dbReference type="NCBI Taxonomy" id="3018445"/>
    <lineage>
        <taxon>Bacteria</taxon>
        <taxon>Bacillati</taxon>
        <taxon>Actinomycetota</taxon>
        <taxon>Actinomycetes</taxon>
        <taxon>Streptosporangiales</taxon>
        <taxon>Nocardiopsidaceae</taxon>
        <taxon>Nocardiopsis</taxon>
    </lineage>
</organism>
<dbReference type="RefSeq" id="WP_270687919.1">
    <property type="nucleotide sequence ID" value="NZ_JAQFWQ010000068.1"/>
</dbReference>
<reference evidence="2 3" key="1">
    <citation type="submission" date="2023-01" db="EMBL/GenBank/DDBJ databases">
        <title>Draft genome sequence of Nocardiopsis sp. RSe5-2 isolated from halophytes.</title>
        <authorList>
            <person name="Duangmal K."/>
            <person name="Chantavorakit T."/>
        </authorList>
    </citation>
    <scope>NUCLEOTIDE SEQUENCE [LARGE SCALE GENOMIC DNA]</scope>
    <source>
        <strain evidence="2 3">RSe5-2</strain>
    </source>
</reference>
<dbReference type="EMBL" id="JAQFWQ010000068">
    <property type="protein sequence ID" value="MDA2813110.1"/>
    <property type="molecule type" value="Genomic_DNA"/>
</dbReference>
<name>A0ABT4U9P3_9ACTN</name>
<dbReference type="PANTHER" id="PTHR31087">
    <property type="match status" value="1"/>
</dbReference>
<protein>
    <submittedName>
        <fullName evidence="2">LURP-one-related family protein</fullName>
    </submittedName>
</protein>
<dbReference type="Gene3D" id="2.40.160.200">
    <property type="entry name" value="LURP1-related"/>
    <property type="match status" value="1"/>
</dbReference>
<dbReference type="Proteomes" id="UP001527866">
    <property type="component" value="Unassembled WGS sequence"/>
</dbReference>